<feature type="transmembrane region" description="Helical" evidence="6">
    <location>
        <begin position="12"/>
        <end position="33"/>
    </location>
</feature>
<comment type="subcellular location">
    <subcellularLocation>
        <location evidence="1">Membrane</location>
        <topology evidence="1">Multi-pass membrane protein</topology>
    </subcellularLocation>
</comment>
<dbReference type="GO" id="GO:0016020">
    <property type="term" value="C:membrane"/>
    <property type="evidence" value="ECO:0007669"/>
    <property type="project" value="UniProtKB-SubCell"/>
</dbReference>
<feature type="transmembrane region" description="Helical" evidence="6">
    <location>
        <begin position="139"/>
        <end position="160"/>
    </location>
</feature>
<keyword evidence="8" id="KW-1185">Reference proteome</keyword>
<evidence type="ECO:0000313" key="8">
    <source>
        <dbReference type="Proteomes" id="UP000430345"/>
    </source>
</evidence>
<accession>A0A6I1MP24</accession>
<name>A0A6I1MP24_9CLOT</name>
<dbReference type="Gene3D" id="1.20.1260.100">
    <property type="entry name" value="TspO/MBR protein"/>
    <property type="match status" value="1"/>
</dbReference>
<evidence type="ECO:0000256" key="4">
    <source>
        <dbReference type="ARBA" id="ARBA00022989"/>
    </source>
</evidence>
<dbReference type="EMBL" id="WHJC01000482">
    <property type="protein sequence ID" value="MPQ45175.1"/>
    <property type="molecule type" value="Genomic_DNA"/>
</dbReference>
<protein>
    <submittedName>
        <fullName evidence="7">Tryptophan-rich sensory protein</fullName>
    </submittedName>
</protein>
<dbReference type="OrthoDB" id="9795496at2"/>
<evidence type="ECO:0000313" key="7">
    <source>
        <dbReference type="EMBL" id="MPQ45175.1"/>
    </source>
</evidence>
<keyword evidence="4 6" id="KW-1133">Transmembrane helix</keyword>
<dbReference type="GO" id="GO:0033013">
    <property type="term" value="P:tetrapyrrole metabolic process"/>
    <property type="evidence" value="ECO:0007669"/>
    <property type="project" value="UniProtKB-ARBA"/>
</dbReference>
<dbReference type="Pfam" id="PF03073">
    <property type="entry name" value="TspO_MBR"/>
    <property type="match status" value="1"/>
</dbReference>
<comment type="similarity">
    <text evidence="2">Belongs to the TspO/BZRP family.</text>
</comment>
<dbReference type="AlphaFoldDB" id="A0A6I1MP24"/>
<comment type="caution">
    <text evidence="7">The sequence shown here is derived from an EMBL/GenBank/DDBJ whole genome shotgun (WGS) entry which is preliminary data.</text>
</comment>
<reference evidence="7 8" key="1">
    <citation type="submission" date="2019-10" db="EMBL/GenBank/DDBJ databases">
        <title>The Genome Sequence of Clostridium tarantellae Isolated from Fish Brain.</title>
        <authorList>
            <person name="Bano L."/>
            <person name="Kiel M."/>
            <person name="Sales G."/>
            <person name="Doxey A.C."/>
            <person name="Mansfield M.J."/>
            <person name="Schiavone M."/>
            <person name="Rossetto O."/>
            <person name="Pirazzini M."/>
            <person name="Dobrindt U."/>
            <person name="Montecucco C."/>
        </authorList>
    </citation>
    <scope>NUCLEOTIDE SEQUENCE [LARGE SCALE GENOMIC DNA]</scope>
    <source>
        <strain evidence="7 8">DSM 3997</strain>
    </source>
</reference>
<feature type="transmembrane region" description="Helical" evidence="6">
    <location>
        <begin position="113"/>
        <end position="132"/>
    </location>
</feature>
<evidence type="ECO:0000256" key="5">
    <source>
        <dbReference type="ARBA" id="ARBA00023136"/>
    </source>
</evidence>
<dbReference type="PANTHER" id="PTHR10057:SF0">
    <property type="entry name" value="TRANSLOCATOR PROTEIN"/>
    <property type="match status" value="1"/>
</dbReference>
<evidence type="ECO:0000256" key="6">
    <source>
        <dbReference type="SAM" id="Phobius"/>
    </source>
</evidence>
<dbReference type="PIRSF" id="PIRSF005859">
    <property type="entry name" value="PBR"/>
    <property type="match status" value="1"/>
</dbReference>
<keyword evidence="5 6" id="KW-0472">Membrane</keyword>
<dbReference type="RefSeq" id="WP_152892238.1">
    <property type="nucleotide sequence ID" value="NZ_WHJC01000482.1"/>
</dbReference>
<keyword evidence="3 6" id="KW-0812">Transmembrane</keyword>
<dbReference type="InterPro" id="IPR038330">
    <property type="entry name" value="TspO/MBR-related_sf"/>
</dbReference>
<evidence type="ECO:0000256" key="1">
    <source>
        <dbReference type="ARBA" id="ARBA00004141"/>
    </source>
</evidence>
<organism evidence="7 8">
    <name type="scientific">Clostridium tarantellae</name>
    <dbReference type="NCBI Taxonomy" id="39493"/>
    <lineage>
        <taxon>Bacteria</taxon>
        <taxon>Bacillati</taxon>
        <taxon>Bacillota</taxon>
        <taxon>Clostridia</taxon>
        <taxon>Eubacteriales</taxon>
        <taxon>Clostridiaceae</taxon>
        <taxon>Clostridium</taxon>
    </lineage>
</organism>
<dbReference type="CDD" id="cd15904">
    <property type="entry name" value="TSPO_MBR"/>
    <property type="match status" value="1"/>
</dbReference>
<evidence type="ECO:0000256" key="3">
    <source>
        <dbReference type="ARBA" id="ARBA00022692"/>
    </source>
</evidence>
<dbReference type="PANTHER" id="PTHR10057">
    <property type="entry name" value="PERIPHERAL-TYPE BENZODIAZEPINE RECEPTOR"/>
    <property type="match status" value="1"/>
</dbReference>
<feature type="transmembrane region" description="Helical" evidence="6">
    <location>
        <begin position="87"/>
        <end position="107"/>
    </location>
</feature>
<evidence type="ECO:0000256" key="2">
    <source>
        <dbReference type="ARBA" id="ARBA00007524"/>
    </source>
</evidence>
<gene>
    <name evidence="7" type="ORF">GBZ86_15775</name>
</gene>
<dbReference type="Proteomes" id="UP000430345">
    <property type="component" value="Unassembled WGS sequence"/>
</dbReference>
<dbReference type="InterPro" id="IPR004307">
    <property type="entry name" value="TspO_MBR"/>
</dbReference>
<feature type="transmembrane region" description="Helical" evidence="6">
    <location>
        <begin position="53"/>
        <end position="75"/>
    </location>
</feature>
<proteinExistence type="inferred from homology"/>
<sequence length="165" mass="19068">MNIFKVDGKFNLGDLIINLLIPLGGSFIISQIINTSVVQYEVLNKPVFAPPSVVFPIVWPILYILMGIASYRIYLKNKAGFKTNRGLTFYSIQLSLNFLWSIIFFNFKLYGLAFIELILLFLFIIITIFKFIKLDKISAILMVPYAIWVTFAGVLNYFIWMLNEM</sequence>
<dbReference type="FunFam" id="1.20.1260.100:FF:000001">
    <property type="entry name" value="translocator protein 2"/>
    <property type="match status" value="1"/>
</dbReference>